<evidence type="ECO:0000256" key="7">
    <source>
        <dbReference type="SAM" id="MobiDB-lite"/>
    </source>
</evidence>
<evidence type="ECO:0000313" key="13">
    <source>
        <dbReference type="Proteomes" id="UP001385951"/>
    </source>
</evidence>
<feature type="transmembrane region" description="Helical" evidence="8">
    <location>
        <begin position="338"/>
        <end position="365"/>
    </location>
</feature>
<feature type="signal peptide" evidence="9">
    <location>
        <begin position="1"/>
        <end position="25"/>
    </location>
</feature>
<accession>A0AAW0GRA6</accession>
<evidence type="ECO:0000256" key="1">
    <source>
        <dbReference type="ARBA" id="ARBA00004141"/>
    </source>
</evidence>
<keyword evidence="3 8" id="KW-0812">Transmembrane</keyword>
<comment type="caution">
    <text evidence="12">The sequence shown here is derived from an EMBL/GenBank/DDBJ whole genome shotgun (WGS) entry which is preliminary data.</text>
</comment>
<feature type="transmembrane region" description="Helical" evidence="8">
    <location>
        <begin position="273"/>
        <end position="293"/>
    </location>
</feature>
<dbReference type="GO" id="GO:0042147">
    <property type="term" value="P:retrograde transport, endosome to Golgi"/>
    <property type="evidence" value="ECO:0007669"/>
    <property type="project" value="TreeGrafter"/>
</dbReference>
<dbReference type="AlphaFoldDB" id="A0AAW0GRA6"/>
<keyword evidence="4 9" id="KW-0732">Signal</keyword>
<feature type="transmembrane region" description="Helical" evidence="8">
    <location>
        <begin position="305"/>
        <end position="326"/>
    </location>
</feature>
<feature type="chain" id="PRO_5043440946" evidence="9">
    <location>
        <begin position="26"/>
        <end position="523"/>
    </location>
</feature>
<feature type="domain" description="GOST seven transmembrane" evidence="10">
    <location>
        <begin position="269"/>
        <end position="521"/>
    </location>
</feature>
<dbReference type="PANTHER" id="PTHR21229">
    <property type="entry name" value="LUNG SEVEN TRANSMEMBRANE RECEPTOR"/>
    <property type="match status" value="1"/>
</dbReference>
<keyword evidence="13" id="KW-1185">Reference proteome</keyword>
<dbReference type="GO" id="GO:0005829">
    <property type="term" value="C:cytosol"/>
    <property type="evidence" value="ECO:0007669"/>
    <property type="project" value="GOC"/>
</dbReference>
<dbReference type="InterPro" id="IPR053938">
    <property type="entry name" value="PTM1-like_N"/>
</dbReference>
<evidence type="ECO:0000256" key="9">
    <source>
        <dbReference type="SAM" id="SignalP"/>
    </source>
</evidence>
<evidence type="ECO:0000259" key="11">
    <source>
        <dbReference type="Pfam" id="PF21902"/>
    </source>
</evidence>
<comment type="similarity">
    <text evidence="2">Belongs to the LU7TM family.</text>
</comment>
<feature type="domain" description="PTM1-like N-terminal" evidence="11">
    <location>
        <begin position="37"/>
        <end position="121"/>
    </location>
</feature>
<reference evidence="12 13" key="1">
    <citation type="submission" date="2022-09" db="EMBL/GenBank/DDBJ databases">
        <authorList>
            <person name="Palmer J.M."/>
        </authorList>
    </citation>
    <scope>NUCLEOTIDE SEQUENCE [LARGE SCALE GENOMIC DNA]</scope>
    <source>
        <strain evidence="12 13">DSM 7382</strain>
    </source>
</reference>
<dbReference type="GO" id="GO:0016020">
    <property type="term" value="C:membrane"/>
    <property type="evidence" value="ECO:0007669"/>
    <property type="project" value="UniProtKB-SubCell"/>
</dbReference>
<feature type="region of interest" description="Disordered" evidence="7">
    <location>
        <begin position="150"/>
        <end position="171"/>
    </location>
</feature>
<gene>
    <name evidence="12" type="ORF">QCA50_002361</name>
</gene>
<keyword evidence="6 8" id="KW-0472">Membrane</keyword>
<name>A0AAW0GRA6_9APHY</name>
<evidence type="ECO:0000256" key="2">
    <source>
        <dbReference type="ARBA" id="ARBA00007883"/>
    </source>
</evidence>
<evidence type="ECO:0000256" key="8">
    <source>
        <dbReference type="SAM" id="Phobius"/>
    </source>
</evidence>
<evidence type="ECO:0000256" key="6">
    <source>
        <dbReference type="ARBA" id="ARBA00023136"/>
    </source>
</evidence>
<sequence>MVRHSWSPLLLGSLWLALLAPLVSAFEVPVSDADYDRQICSGMWADQSTFINVTFDSTSQGQLAMVIYEWRDAPYLGKVTSYINDYFPQKTYVCTSDAVKNGFCDNSQLGRFILDLPAGKSINDTSFWVARMAFSANAAAASGDVELPPSDATSSGFWNNPEGNPTPPDANSEYTTPFKRRGLVIKHAARQDSQPLNPSPSGVSHYTAPIQYRVRKTGYYCVAIVPVTVLSNSNSARQAPTDVPYHPKYSGTVLFQNKFHGRLSAADYPKTNFYFAMFIVYAILGAGWGWLCYKNREDLLPIQYYLSSLLGFLVVEMVANWAYYRYLNAHGKGTTSTVFLIVVAILDAGRNALSFFLLLVVSLGLSVVRESLGKTMLKCQILAVAHFIFGVLYAVGIVELELQSTSAFILLIFVIPLAFTLSGFLLWILYSLNATLHQLAARKQRYKLSMFNWLYRILLFTVLVIAAFFVVSSMTFSGRFAEDYGARSWKVQWWLLDGWLALLYLFDFIAIAYLWRPSPNNRR</sequence>
<dbReference type="GO" id="GO:0005794">
    <property type="term" value="C:Golgi apparatus"/>
    <property type="evidence" value="ECO:0007669"/>
    <property type="project" value="TreeGrafter"/>
</dbReference>
<dbReference type="EMBL" id="JASBNA010000002">
    <property type="protein sequence ID" value="KAK7695171.1"/>
    <property type="molecule type" value="Genomic_DNA"/>
</dbReference>
<feature type="transmembrane region" description="Helical" evidence="8">
    <location>
        <begin position="407"/>
        <end position="432"/>
    </location>
</feature>
<dbReference type="Proteomes" id="UP001385951">
    <property type="component" value="Unassembled WGS sequence"/>
</dbReference>
<feature type="compositionally biased region" description="Polar residues" evidence="7">
    <location>
        <begin position="151"/>
        <end position="163"/>
    </location>
</feature>
<proteinExistence type="inferred from homology"/>
<protein>
    <submittedName>
        <fullName evidence="12">Uncharacterized protein</fullName>
    </submittedName>
</protein>
<comment type="subcellular location">
    <subcellularLocation>
        <location evidence="1">Membrane</location>
        <topology evidence="1">Multi-pass membrane protein</topology>
    </subcellularLocation>
</comment>
<organism evidence="12 13">
    <name type="scientific">Cerrena zonata</name>
    <dbReference type="NCBI Taxonomy" id="2478898"/>
    <lineage>
        <taxon>Eukaryota</taxon>
        <taxon>Fungi</taxon>
        <taxon>Dikarya</taxon>
        <taxon>Basidiomycota</taxon>
        <taxon>Agaricomycotina</taxon>
        <taxon>Agaricomycetes</taxon>
        <taxon>Polyporales</taxon>
        <taxon>Cerrenaceae</taxon>
        <taxon>Cerrena</taxon>
    </lineage>
</organism>
<keyword evidence="5 8" id="KW-1133">Transmembrane helix</keyword>
<dbReference type="Pfam" id="PF21902">
    <property type="entry name" value="PTM1-like_N"/>
    <property type="match status" value="1"/>
</dbReference>
<evidence type="ECO:0000259" key="10">
    <source>
        <dbReference type="Pfam" id="PF06814"/>
    </source>
</evidence>
<evidence type="ECO:0000256" key="4">
    <source>
        <dbReference type="ARBA" id="ARBA00022729"/>
    </source>
</evidence>
<evidence type="ECO:0000256" key="5">
    <source>
        <dbReference type="ARBA" id="ARBA00022989"/>
    </source>
</evidence>
<dbReference type="PANTHER" id="PTHR21229:SF1">
    <property type="entry name" value="GH17801P"/>
    <property type="match status" value="1"/>
</dbReference>
<evidence type="ECO:0000313" key="12">
    <source>
        <dbReference type="EMBL" id="KAK7695171.1"/>
    </source>
</evidence>
<evidence type="ECO:0000256" key="3">
    <source>
        <dbReference type="ARBA" id="ARBA00022692"/>
    </source>
</evidence>
<dbReference type="InterPro" id="IPR009637">
    <property type="entry name" value="GPR107/GPR108-like"/>
</dbReference>
<feature type="transmembrane region" description="Helical" evidence="8">
    <location>
        <begin position="491"/>
        <end position="515"/>
    </location>
</feature>
<dbReference type="InterPro" id="IPR053937">
    <property type="entry name" value="GOST_TM"/>
</dbReference>
<feature type="transmembrane region" description="Helical" evidence="8">
    <location>
        <begin position="377"/>
        <end position="395"/>
    </location>
</feature>
<dbReference type="Pfam" id="PF06814">
    <property type="entry name" value="GOST_TM"/>
    <property type="match status" value="1"/>
</dbReference>
<feature type="transmembrane region" description="Helical" evidence="8">
    <location>
        <begin position="453"/>
        <end position="471"/>
    </location>
</feature>